<evidence type="ECO:0000256" key="1">
    <source>
        <dbReference type="SAM" id="SignalP"/>
    </source>
</evidence>
<reference evidence="2" key="1">
    <citation type="submission" date="2022-10" db="EMBL/GenBank/DDBJ databases">
        <title>Complete genome sequence of Schlegelella aquatica LMG 23380.</title>
        <authorList>
            <person name="Musilova J."/>
            <person name="Kourilova X."/>
            <person name="Bezdicek M."/>
            <person name="Hermankova K."/>
            <person name="Obruca S."/>
            <person name="Sedlar K."/>
        </authorList>
    </citation>
    <scope>NUCLEOTIDE SEQUENCE</scope>
    <source>
        <strain evidence="2">LMG 23380</strain>
    </source>
</reference>
<dbReference type="InterPro" id="IPR022061">
    <property type="entry name" value="DUF3617"/>
</dbReference>
<feature type="signal peptide" evidence="1">
    <location>
        <begin position="1"/>
        <end position="24"/>
    </location>
</feature>
<accession>A0ABY6MT55</accession>
<keyword evidence="1" id="KW-0732">Signal</keyword>
<dbReference type="Proteomes" id="UP001163266">
    <property type="component" value="Chromosome"/>
</dbReference>
<dbReference type="RefSeq" id="WP_264892931.1">
    <property type="nucleotide sequence ID" value="NZ_CP110257.1"/>
</dbReference>
<feature type="chain" id="PRO_5047273184" evidence="1">
    <location>
        <begin position="25"/>
        <end position="192"/>
    </location>
</feature>
<dbReference type="Pfam" id="PF12276">
    <property type="entry name" value="DUF3617"/>
    <property type="match status" value="1"/>
</dbReference>
<name>A0ABY6MT55_9BURK</name>
<protein>
    <submittedName>
        <fullName evidence="2">DUF3617 domain-containing protein</fullName>
    </submittedName>
</protein>
<sequence length="192" mass="20974">MRPTLAHARCLCGLVLLAATAAVAAQSPVKRKPGLWEVQLTEQRGHVAGQPMPSPEQMEAMRAQMPKAQREQMDKLMRERGMGMTDKATTVRHCLSPQAAERGPIVEPPDAGMKCDHRMTPVSAQEARFSFSCTGPKGQMQGEGRAWDLSPEHYKTSMTMQGTVNGQPISMSMTQTGRWLGSDCQGIKPLAN</sequence>
<proteinExistence type="predicted"/>
<organism evidence="2 3">
    <name type="scientific">Caldimonas aquatica</name>
    <dbReference type="NCBI Taxonomy" id="376175"/>
    <lineage>
        <taxon>Bacteria</taxon>
        <taxon>Pseudomonadati</taxon>
        <taxon>Pseudomonadota</taxon>
        <taxon>Betaproteobacteria</taxon>
        <taxon>Burkholderiales</taxon>
        <taxon>Sphaerotilaceae</taxon>
        <taxon>Caldimonas</taxon>
    </lineage>
</organism>
<gene>
    <name evidence="2" type="ORF">OMP39_00815</name>
</gene>
<evidence type="ECO:0000313" key="2">
    <source>
        <dbReference type="EMBL" id="UZD55173.1"/>
    </source>
</evidence>
<keyword evidence="3" id="KW-1185">Reference proteome</keyword>
<dbReference type="EMBL" id="CP110257">
    <property type="protein sequence ID" value="UZD55173.1"/>
    <property type="molecule type" value="Genomic_DNA"/>
</dbReference>
<evidence type="ECO:0000313" key="3">
    <source>
        <dbReference type="Proteomes" id="UP001163266"/>
    </source>
</evidence>